<dbReference type="Gene3D" id="1.10.238.10">
    <property type="entry name" value="EF-hand"/>
    <property type="match status" value="2"/>
</dbReference>
<dbReference type="InterPro" id="IPR002048">
    <property type="entry name" value="EF_hand_dom"/>
</dbReference>
<gene>
    <name evidence="3" type="ORF">EAH89_16320</name>
</gene>
<dbReference type="PROSITE" id="PS50222">
    <property type="entry name" value="EF_HAND_2"/>
    <property type="match status" value="2"/>
</dbReference>
<name>A0A502FVR3_9PROT</name>
<feature type="compositionally biased region" description="Low complexity" evidence="1">
    <location>
        <begin position="133"/>
        <end position="152"/>
    </location>
</feature>
<dbReference type="GO" id="GO:0005509">
    <property type="term" value="F:calcium ion binding"/>
    <property type="evidence" value="ECO:0007669"/>
    <property type="project" value="InterPro"/>
</dbReference>
<evidence type="ECO:0000313" key="4">
    <source>
        <dbReference type="Proteomes" id="UP000317078"/>
    </source>
</evidence>
<reference evidence="3 4" key="1">
    <citation type="journal article" date="2019" name="Environ. Microbiol.">
        <title>Species interactions and distinct microbial communities in high Arctic permafrost affected cryosols are associated with the CH4 and CO2 gas fluxes.</title>
        <authorList>
            <person name="Altshuler I."/>
            <person name="Hamel J."/>
            <person name="Turney S."/>
            <person name="Magnuson E."/>
            <person name="Levesque R."/>
            <person name="Greer C."/>
            <person name="Whyte L.G."/>
        </authorList>
    </citation>
    <scope>NUCLEOTIDE SEQUENCE [LARGE SCALE GENOMIC DNA]</scope>
    <source>
        <strain evidence="3 4">S9.3B</strain>
    </source>
</reference>
<feature type="domain" description="EF-hand" evidence="2">
    <location>
        <begin position="92"/>
        <end position="127"/>
    </location>
</feature>
<comment type="caution">
    <text evidence="3">The sequence shown here is derived from an EMBL/GenBank/DDBJ whole genome shotgun (WGS) entry which is preliminary data.</text>
</comment>
<sequence length="248" mass="24937">MIMASLLRGRPAPPPRGRDGPGPPRHLPQGNRTVQVSSASSAQAPEGMKRMRERTFSRADQDNSGGLSLDEFRSMAPGKNGRVPAEPAGQATGTDRAAAIFAKLDANGDGSVTPAELEAGRPRGHRHGGAPGGAFASGAMSALLSGQEASGTPGAGPSPGDLFARLDTNGDGSLTATEFQAGRPPPGGPRGGTDRLGLPSSRSDGTDGSASAGSTRKAEALAALVRKALENYLSAGRAPSAPDTLARA</sequence>
<proteinExistence type="predicted"/>
<dbReference type="EMBL" id="RCZP01000016">
    <property type="protein sequence ID" value="TPG53531.1"/>
    <property type="molecule type" value="Genomic_DNA"/>
</dbReference>
<dbReference type="SMART" id="SM00054">
    <property type="entry name" value="EFh"/>
    <property type="match status" value="3"/>
</dbReference>
<feature type="region of interest" description="Disordered" evidence="1">
    <location>
        <begin position="1"/>
        <end position="218"/>
    </location>
</feature>
<dbReference type="InterPro" id="IPR011992">
    <property type="entry name" value="EF-hand-dom_pair"/>
</dbReference>
<feature type="compositionally biased region" description="Basic and acidic residues" evidence="1">
    <location>
        <begin position="47"/>
        <end position="61"/>
    </location>
</feature>
<evidence type="ECO:0000259" key="2">
    <source>
        <dbReference type="PROSITE" id="PS50222"/>
    </source>
</evidence>
<dbReference type="InterPro" id="IPR018247">
    <property type="entry name" value="EF_Hand_1_Ca_BS"/>
</dbReference>
<feature type="compositionally biased region" description="Low complexity" evidence="1">
    <location>
        <begin position="200"/>
        <end position="215"/>
    </location>
</feature>
<evidence type="ECO:0000313" key="3">
    <source>
        <dbReference type="EMBL" id="TPG53531.1"/>
    </source>
</evidence>
<evidence type="ECO:0000256" key="1">
    <source>
        <dbReference type="SAM" id="MobiDB-lite"/>
    </source>
</evidence>
<dbReference type="Proteomes" id="UP000317078">
    <property type="component" value="Unassembled WGS sequence"/>
</dbReference>
<organism evidence="3 4">
    <name type="scientific">Muricoccus nepalensis</name>
    <dbReference type="NCBI Taxonomy" id="1854500"/>
    <lineage>
        <taxon>Bacteria</taxon>
        <taxon>Pseudomonadati</taxon>
        <taxon>Pseudomonadota</taxon>
        <taxon>Alphaproteobacteria</taxon>
        <taxon>Acetobacterales</taxon>
        <taxon>Roseomonadaceae</taxon>
        <taxon>Muricoccus</taxon>
    </lineage>
</organism>
<keyword evidence="4" id="KW-1185">Reference proteome</keyword>
<dbReference type="PROSITE" id="PS00018">
    <property type="entry name" value="EF_HAND_1"/>
    <property type="match status" value="2"/>
</dbReference>
<accession>A0A502FVR3</accession>
<feature type="compositionally biased region" description="Low complexity" evidence="1">
    <location>
        <begin position="34"/>
        <end position="44"/>
    </location>
</feature>
<protein>
    <recommendedName>
        <fullName evidence="2">EF-hand domain-containing protein</fullName>
    </recommendedName>
</protein>
<dbReference type="AlphaFoldDB" id="A0A502FVR3"/>
<feature type="compositionally biased region" description="Pro residues" evidence="1">
    <location>
        <begin position="11"/>
        <end position="26"/>
    </location>
</feature>
<dbReference type="SUPFAM" id="SSF47473">
    <property type="entry name" value="EF-hand"/>
    <property type="match status" value="1"/>
</dbReference>
<dbReference type="Pfam" id="PF13202">
    <property type="entry name" value="EF-hand_5"/>
    <property type="match status" value="3"/>
</dbReference>
<feature type="domain" description="EF-hand" evidence="2">
    <location>
        <begin position="47"/>
        <end position="82"/>
    </location>
</feature>